<dbReference type="EMBL" id="KE525057">
    <property type="protein sequence ID" value="KFB40981.1"/>
    <property type="molecule type" value="Genomic_DNA"/>
</dbReference>
<dbReference type="VEuPathDB" id="VectorBase:ASIC008580"/>
<dbReference type="EMBL" id="ATLV01016118">
    <property type="status" value="NOT_ANNOTATED_CDS"/>
    <property type="molecule type" value="Genomic_DNA"/>
</dbReference>
<feature type="region of interest" description="Disordered" evidence="1">
    <location>
        <begin position="536"/>
        <end position="613"/>
    </location>
</feature>
<sequence length="613" mass="66931">MDHLEQMSSSIDGHQNMSKGVLRSSMQSNDSGSLHFITSSGVGHSTREQEYIESSLLGTDLLSSQLPTNLLNDYINSVSSTASNSLGNPQSTLVEHHYRPFNSDELHSLTSDSNNDGTVLVNGTKDIPGFSTLTSYEKLMDVPQPSSPMSSSLAQMTGTMESYVHFPLPGQLHGTDPGNDGFDMIGGNLMSTHSHSHHHHHHHHPPPPPHQHNQTQPPQHTQQELQNHYGLPHVSHAHHHHQQHGQQHIVHHQSVAELSNNSQQVATIQQHSLHVDQSQASSVLPSPSVDAPIKVYNIGNSLMPVTSTVVKQTNVHSLPTMSFSTLRPNESPKRFYSCTTLPSLMVRHQRSNSDTADSLETLGNHDGSDIVPCEPRSAEEEIADCVVSLENATASNAPQCAMLGNSINLPHKKRLTKKLGDVKGDAGGNETEQSIPIPTEQPLPVRRGTVIANDSSDVHGSVVSNDVPKATGTQQRRLAGAGFSCQLCGQTMDDQLMFFNHLKEHYEPEVTGKETLTLDVRDSGKNPSEIIPSGASVVAGATDGTKDYPDGSKPKPKLPRVKHTKKLKHERTFKSTEMAHEKVRDQRECIVEDPSERVQKRGSQGTPPAARRC</sequence>
<feature type="compositionally biased region" description="Basic and acidic residues" evidence="1">
    <location>
        <begin position="544"/>
        <end position="553"/>
    </location>
</feature>
<dbReference type="VEuPathDB" id="VectorBase:ASIS004345"/>
<dbReference type="Proteomes" id="UP000030765">
    <property type="component" value="Unassembled WGS sequence"/>
</dbReference>
<dbReference type="InterPro" id="IPR013087">
    <property type="entry name" value="Znf_C2H2_type"/>
</dbReference>
<protein>
    <submittedName>
        <fullName evidence="3">AGAP010009-PA-like protein</fullName>
    </submittedName>
</protein>
<evidence type="ECO:0000259" key="2">
    <source>
        <dbReference type="PROSITE" id="PS00028"/>
    </source>
</evidence>
<dbReference type="STRING" id="74873.A0A084VSN7"/>
<gene>
    <name evidence="3" type="ORF">ZHAS_00008580</name>
</gene>
<proteinExistence type="predicted"/>
<dbReference type="EnsemblMetazoa" id="ASIC008580-RA">
    <property type="protein sequence ID" value="ASIC008580-PA"/>
    <property type="gene ID" value="ASIC008580"/>
</dbReference>
<reference evidence="3 5" key="1">
    <citation type="journal article" date="2014" name="BMC Genomics">
        <title>Genome sequence of Anopheles sinensis provides insight into genetics basis of mosquito competence for malaria parasites.</title>
        <authorList>
            <person name="Zhou D."/>
            <person name="Zhang D."/>
            <person name="Ding G."/>
            <person name="Shi L."/>
            <person name="Hou Q."/>
            <person name="Ye Y."/>
            <person name="Xu Y."/>
            <person name="Zhou H."/>
            <person name="Xiong C."/>
            <person name="Li S."/>
            <person name="Yu J."/>
            <person name="Hong S."/>
            <person name="Yu X."/>
            <person name="Zou P."/>
            <person name="Chen C."/>
            <person name="Chang X."/>
            <person name="Wang W."/>
            <person name="Lv Y."/>
            <person name="Sun Y."/>
            <person name="Ma L."/>
            <person name="Shen B."/>
            <person name="Zhu C."/>
        </authorList>
    </citation>
    <scope>NUCLEOTIDE SEQUENCE [LARGE SCALE GENOMIC DNA]</scope>
</reference>
<evidence type="ECO:0000313" key="3">
    <source>
        <dbReference type="EMBL" id="KFB40981.1"/>
    </source>
</evidence>
<feature type="compositionally biased region" description="Basic residues" evidence="1">
    <location>
        <begin position="194"/>
        <end position="205"/>
    </location>
</feature>
<evidence type="ECO:0000256" key="1">
    <source>
        <dbReference type="SAM" id="MobiDB-lite"/>
    </source>
</evidence>
<organism evidence="3">
    <name type="scientific">Anopheles sinensis</name>
    <name type="common">Mosquito</name>
    <dbReference type="NCBI Taxonomy" id="74873"/>
    <lineage>
        <taxon>Eukaryota</taxon>
        <taxon>Metazoa</taxon>
        <taxon>Ecdysozoa</taxon>
        <taxon>Arthropoda</taxon>
        <taxon>Hexapoda</taxon>
        <taxon>Insecta</taxon>
        <taxon>Pterygota</taxon>
        <taxon>Neoptera</taxon>
        <taxon>Endopterygota</taxon>
        <taxon>Diptera</taxon>
        <taxon>Nematocera</taxon>
        <taxon>Culicoidea</taxon>
        <taxon>Culicidae</taxon>
        <taxon>Anophelinae</taxon>
        <taxon>Anopheles</taxon>
    </lineage>
</organism>
<evidence type="ECO:0000313" key="5">
    <source>
        <dbReference type="Proteomes" id="UP000030765"/>
    </source>
</evidence>
<dbReference type="OrthoDB" id="6077919at2759"/>
<dbReference type="PROSITE" id="PS00028">
    <property type="entry name" value="ZINC_FINGER_C2H2_1"/>
    <property type="match status" value="1"/>
</dbReference>
<keyword evidence="5" id="KW-1185">Reference proteome</keyword>
<feature type="domain" description="C2H2-type" evidence="2">
    <location>
        <begin position="485"/>
        <end position="505"/>
    </location>
</feature>
<feature type="region of interest" description="Disordered" evidence="1">
    <location>
        <begin position="171"/>
        <end position="224"/>
    </location>
</feature>
<name>A0A084VSN7_ANOSI</name>
<feature type="compositionally biased region" description="Basic residues" evidence="1">
    <location>
        <begin position="554"/>
        <end position="569"/>
    </location>
</feature>
<feature type="compositionally biased region" description="Basic and acidic residues" evidence="1">
    <location>
        <begin position="570"/>
        <end position="599"/>
    </location>
</feature>
<evidence type="ECO:0000313" key="4">
    <source>
        <dbReference type="EnsemblMetazoa" id="ASIC008580-PA"/>
    </source>
</evidence>
<dbReference type="AlphaFoldDB" id="A0A084VSN7"/>
<feature type="compositionally biased region" description="Low complexity" evidence="1">
    <location>
        <begin position="211"/>
        <end position="223"/>
    </location>
</feature>
<reference evidence="4" key="2">
    <citation type="submission" date="2020-05" db="UniProtKB">
        <authorList>
            <consortium name="EnsemblMetazoa"/>
        </authorList>
    </citation>
    <scope>IDENTIFICATION</scope>
</reference>
<accession>A0A084VSN7</accession>